<dbReference type="PANTHER" id="PTHR12106">
    <property type="entry name" value="SORTILIN RELATED"/>
    <property type="match status" value="1"/>
</dbReference>
<keyword evidence="9" id="KW-1185">Reference proteome</keyword>
<evidence type="ECO:0000256" key="6">
    <source>
        <dbReference type="SAM" id="SignalP"/>
    </source>
</evidence>
<dbReference type="NCBIfam" id="TIGR04183">
    <property type="entry name" value="Por_Secre_tail"/>
    <property type="match status" value="1"/>
</dbReference>
<dbReference type="GO" id="GO:0016020">
    <property type="term" value="C:membrane"/>
    <property type="evidence" value="ECO:0007669"/>
    <property type="project" value="UniProtKB-SubCell"/>
</dbReference>
<dbReference type="InterPro" id="IPR006581">
    <property type="entry name" value="VPS10"/>
</dbReference>
<dbReference type="SUPFAM" id="SSF110296">
    <property type="entry name" value="Oligoxyloglucan reducing end-specific cellobiohydrolase"/>
    <property type="match status" value="2"/>
</dbReference>
<dbReference type="SMART" id="SM00602">
    <property type="entry name" value="VPS10"/>
    <property type="match status" value="1"/>
</dbReference>
<evidence type="ECO:0000256" key="5">
    <source>
        <dbReference type="ARBA" id="ARBA00023180"/>
    </source>
</evidence>
<proteinExistence type="predicted"/>
<reference evidence="9" key="1">
    <citation type="submission" date="2017-04" db="EMBL/GenBank/DDBJ databases">
        <authorList>
            <person name="Varghese N."/>
            <person name="Submissions S."/>
        </authorList>
    </citation>
    <scope>NUCLEOTIDE SEQUENCE [LARGE SCALE GENOMIC DNA]</scope>
    <source>
        <strain evidence="9">CGMCC 1.12708</strain>
    </source>
</reference>
<dbReference type="InterPro" id="IPR015943">
    <property type="entry name" value="WD40/YVTN_repeat-like_dom_sf"/>
</dbReference>
<protein>
    <submittedName>
        <fullName evidence="8">Por secretion system C-terminal sorting domain-containing protein</fullName>
    </submittedName>
</protein>
<gene>
    <name evidence="8" type="ORF">SAMN06296427_101140</name>
</gene>
<feature type="domain" description="VPS10" evidence="7">
    <location>
        <begin position="251"/>
        <end position="728"/>
    </location>
</feature>
<dbReference type="GO" id="GO:0006892">
    <property type="term" value="P:post-Golgi vesicle-mediated transport"/>
    <property type="evidence" value="ECO:0007669"/>
    <property type="project" value="TreeGrafter"/>
</dbReference>
<dbReference type="InterPro" id="IPR050310">
    <property type="entry name" value="VPS10-sortilin"/>
</dbReference>
<dbReference type="Pfam" id="PF18962">
    <property type="entry name" value="Por_Secre_tail"/>
    <property type="match status" value="1"/>
</dbReference>
<dbReference type="EMBL" id="FWXS01000001">
    <property type="protein sequence ID" value="SMC32812.1"/>
    <property type="molecule type" value="Genomic_DNA"/>
</dbReference>
<evidence type="ECO:0000256" key="3">
    <source>
        <dbReference type="ARBA" id="ARBA00022737"/>
    </source>
</evidence>
<dbReference type="STRING" id="1434700.SAMN06296427_101140"/>
<keyword evidence="3" id="KW-0677">Repeat</keyword>
<dbReference type="Gene3D" id="2.130.10.10">
    <property type="entry name" value="YVTN repeat-like/Quinoprotein amine dehydrogenase"/>
    <property type="match status" value="4"/>
</dbReference>
<evidence type="ECO:0000256" key="2">
    <source>
        <dbReference type="ARBA" id="ARBA00022729"/>
    </source>
</evidence>
<feature type="signal peptide" evidence="6">
    <location>
        <begin position="1"/>
        <end position="22"/>
    </location>
</feature>
<keyword evidence="2 6" id="KW-0732">Signal</keyword>
<dbReference type="OrthoDB" id="9757947at2"/>
<dbReference type="RefSeq" id="WP_084015355.1">
    <property type="nucleotide sequence ID" value="NZ_FWXS01000001.1"/>
</dbReference>
<dbReference type="Pfam" id="PF15902">
    <property type="entry name" value="Sortilin-Vps10"/>
    <property type="match status" value="2"/>
</dbReference>
<dbReference type="AlphaFoldDB" id="A0A1W1Y9H5"/>
<sequence>MRNSFIIWTIVLAMFSATLSNAQMQFEASEEYGQVFDVTFDPNHQNVIYARTVTNHIVKSTNKGADWEVIYSHPQDNMYVTIKDMRLLNDGTALSFICTAQGTELNKIVILDIETESVSKEFSSPIGNQPDNLIQSYSIFKNNDDTVLMHTTKIFDFGLQTEVYYTTDGGNNWDLVYKSLDNGNIHVNNVAISPSDADKLFIMRGGSPDVMEGGLLISNDAGQTWTEKIAGTVYSAITFNPANVDDIFLGTFYLGEGQEQNLYRSQDGGETWNVVDIDWSSMSTNSIHSITYNPLDLNQILILEENEIVISYDRGNTWTNYVYPLNPEDYYYGLTASFNPFVNNEVIICANYYPFISQDGGENLSRLNSPFVNPTGRLAVFGKEEQHVYYGLRNGLMHQNLQEGTEEGFNLLPIDFTPNVSNSGTHADRNVAGRVYFSVMSGMMGNAALSMSSDHGETSSIILGGSYIMLIAVDSFEPNPNKIVVSMGEIIYKSDITDLENIITQEIMPPSFGTVTSVMFDAADDNIFYVAQGNKIYKTQDNGQTWTELYAVEEGHLVYDLKKNPLNSQELAAATSVGIFISNDSGQTWTQVYDESPMNKVEFSSFTEGKIVASSHFEDGGLFGYPASDAKTIYTKNNGETWEEIGTDELGFMRATSTDIMFTGENSADVYFLVQDLGLVKYTLDLTTLGNEEINSNISDVTIYPNPTTGILNFQSKSEVQNVNLFDLSGRKISEFNSNQINISSLPKGIYLVKISTKDGKTTTKKVVKK</sequence>
<comment type="subcellular location">
    <subcellularLocation>
        <location evidence="1">Membrane</location>
    </subcellularLocation>
</comment>
<evidence type="ECO:0000256" key="1">
    <source>
        <dbReference type="ARBA" id="ARBA00004370"/>
    </source>
</evidence>
<feature type="chain" id="PRO_5012551672" evidence="6">
    <location>
        <begin position="23"/>
        <end position="770"/>
    </location>
</feature>
<organism evidence="8 9">
    <name type="scientific">Moheibacter sediminis</name>
    <dbReference type="NCBI Taxonomy" id="1434700"/>
    <lineage>
        <taxon>Bacteria</taxon>
        <taxon>Pseudomonadati</taxon>
        <taxon>Bacteroidota</taxon>
        <taxon>Flavobacteriia</taxon>
        <taxon>Flavobacteriales</taxon>
        <taxon>Weeksellaceae</taxon>
        <taxon>Moheibacter</taxon>
    </lineage>
</organism>
<dbReference type="Proteomes" id="UP000192393">
    <property type="component" value="Unassembled WGS sequence"/>
</dbReference>
<keyword evidence="4" id="KW-0472">Membrane</keyword>
<name>A0A1W1Y9H5_9FLAO</name>
<dbReference type="CDD" id="cd15482">
    <property type="entry name" value="Sialidase_non-viral"/>
    <property type="match status" value="1"/>
</dbReference>
<accession>A0A1W1Y9H5</accession>
<evidence type="ECO:0000313" key="8">
    <source>
        <dbReference type="EMBL" id="SMC32812.1"/>
    </source>
</evidence>
<dbReference type="PANTHER" id="PTHR12106:SF27">
    <property type="entry name" value="SORTILIN-RELATED RECEPTOR"/>
    <property type="match status" value="1"/>
</dbReference>
<keyword evidence="5" id="KW-0325">Glycoprotein</keyword>
<evidence type="ECO:0000259" key="7">
    <source>
        <dbReference type="SMART" id="SM00602"/>
    </source>
</evidence>
<dbReference type="InterPro" id="IPR031778">
    <property type="entry name" value="Sortilin_N"/>
</dbReference>
<evidence type="ECO:0000256" key="4">
    <source>
        <dbReference type="ARBA" id="ARBA00023136"/>
    </source>
</evidence>
<evidence type="ECO:0000313" key="9">
    <source>
        <dbReference type="Proteomes" id="UP000192393"/>
    </source>
</evidence>
<dbReference type="InterPro" id="IPR026444">
    <property type="entry name" value="Secre_tail"/>
</dbReference>